<keyword evidence="3 4" id="KW-0687">Ribonucleoprotein</keyword>
<dbReference type="GO" id="GO:0003735">
    <property type="term" value="F:structural constituent of ribosome"/>
    <property type="evidence" value="ECO:0007669"/>
    <property type="project" value="InterPro"/>
</dbReference>
<protein>
    <submittedName>
        <fullName evidence="6">Ribosomal protein S3</fullName>
    </submittedName>
</protein>
<dbReference type="EMBL" id="MZ156064">
    <property type="protein sequence ID" value="QWK44957.1"/>
    <property type="molecule type" value="Genomic_DNA"/>
</dbReference>
<evidence type="ECO:0000259" key="5">
    <source>
        <dbReference type="Pfam" id="PF00189"/>
    </source>
</evidence>
<evidence type="ECO:0000256" key="1">
    <source>
        <dbReference type="ARBA" id="ARBA00010761"/>
    </source>
</evidence>
<dbReference type="PROSITE" id="PS00548">
    <property type="entry name" value="RIBOSOMAL_S3"/>
    <property type="match status" value="1"/>
</dbReference>
<accession>A0A8F0FDK3</accession>
<reference evidence="6" key="1">
    <citation type="journal article" date="2021" name="Genome Biol. Evol.">
        <title>Genomic rearrangements and sequence evolution across brown algal organelles.</title>
        <authorList>
            <person name="Starko S."/>
            <person name="Bringloe T.T."/>
            <person name="Gomez M.S."/>
            <person name="Darby H."/>
            <person name="Graham S.W."/>
            <person name="Martone P.T."/>
        </authorList>
    </citation>
    <scope>NUCLEOTIDE SEQUENCE</scope>
</reference>
<dbReference type="InterPro" id="IPR036419">
    <property type="entry name" value="Ribosomal_S3_C_sf"/>
</dbReference>
<dbReference type="GO" id="GO:0006412">
    <property type="term" value="P:translation"/>
    <property type="evidence" value="ECO:0007669"/>
    <property type="project" value="InterPro"/>
</dbReference>
<keyword evidence="6" id="KW-0496">Mitochondrion</keyword>
<keyword evidence="2 4" id="KW-0689">Ribosomal protein</keyword>
<dbReference type="SUPFAM" id="SSF54821">
    <property type="entry name" value="Ribosomal protein S3 C-terminal domain"/>
    <property type="match status" value="1"/>
</dbReference>
<dbReference type="GO" id="GO:1990904">
    <property type="term" value="C:ribonucleoprotein complex"/>
    <property type="evidence" value="ECO:0007669"/>
    <property type="project" value="UniProtKB-KW"/>
</dbReference>
<comment type="similarity">
    <text evidence="1 4">Belongs to the universal ribosomal protein uS3 family.</text>
</comment>
<dbReference type="Gene3D" id="3.30.1140.32">
    <property type="entry name" value="Ribosomal protein S3, C-terminal domain"/>
    <property type="match status" value="1"/>
</dbReference>
<organism evidence="6">
    <name type="scientific">Protohalopteris sp</name>
    <dbReference type="NCBI Taxonomy" id="2843287"/>
    <lineage>
        <taxon>Eukaryota</taxon>
        <taxon>Sar</taxon>
        <taxon>Stramenopiles</taxon>
        <taxon>Ochrophyta</taxon>
        <taxon>PX clade</taxon>
        <taxon>Phaeophyceae</taxon>
        <taxon>Sphacelariales</taxon>
        <taxon>Stypocaulaceae</taxon>
        <taxon>Protohalopteris</taxon>
    </lineage>
</organism>
<gene>
    <name evidence="6" type="primary">rps3</name>
</gene>
<proteinExistence type="inferred from homology"/>
<dbReference type="InterPro" id="IPR018280">
    <property type="entry name" value="Ribosomal_uS3_CS"/>
</dbReference>
<evidence type="ECO:0000256" key="3">
    <source>
        <dbReference type="ARBA" id="ARBA00023274"/>
    </source>
</evidence>
<evidence type="ECO:0000256" key="4">
    <source>
        <dbReference type="RuleBase" id="RU003624"/>
    </source>
</evidence>
<geneLocation type="mitochondrion" evidence="6"/>
<dbReference type="GO" id="GO:0005840">
    <property type="term" value="C:ribosome"/>
    <property type="evidence" value="ECO:0007669"/>
    <property type="project" value="UniProtKB-KW"/>
</dbReference>
<evidence type="ECO:0000256" key="2">
    <source>
        <dbReference type="ARBA" id="ARBA00022980"/>
    </source>
</evidence>
<dbReference type="AlphaFoldDB" id="A0A8F0FDK3"/>
<feature type="domain" description="Small ribosomal subunit protein uS3 C-terminal" evidence="5">
    <location>
        <begin position="198"/>
        <end position="275"/>
    </location>
</feature>
<evidence type="ECO:0000313" key="6">
    <source>
        <dbReference type="EMBL" id="QWK44957.1"/>
    </source>
</evidence>
<dbReference type="InterPro" id="IPR001351">
    <property type="entry name" value="Ribosomal_uS3_C"/>
</dbReference>
<sequence length="278" mass="32970">MAQKAHPNSLRINPKTFQGCAYWNETQFNYITYSIYKLLKACCRKTDIYLDNTKIGVYHDYIYIKINLIHLHSRSKKRGKSRRKKENTRSYIQKHTKKTWKTVLRRLYFSLTIIQKFTNLKTIQLRIKRLKTYSKSIPKPAIKAMSYYNKNFNKIKFNYARSGIQLLYLVLQSKTNALSLATFIRENIRSRSRRRKHADFLKFLKQGFNSLKKNYKIKGLKIQIKGRFGPKPKGRSRIWKYQLGKMPFSSLDAPIQAEYVQAQTILGSVGIKIWICYN</sequence>
<name>A0A8F0FDK3_9PHAE</name>
<dbReference type="Pfam" id="PF00189">
    <property type="entry name" value="Ribosomal_S3_C"/>
    <property type="match status" value="1"/>
</dbReference>